<feature type="compositionally biased region" description="Polar residues" evidence="1">
    <location>
        <begin position="394"/>
        <end position="431"/>
    </location>
</feature>
<keyword evidence="3" id="KW-1185">Reference proteome</keyword>
<accession>A0A9W8JA74</accession>
<dbReference type="AlphaFoldDB" id="A0A9W8JA74"/>
<feature type="non-terminal residue" evidence="2">
    <location>
        <position position="1063"/>
    </location>
</feature>
<dbReference type="OrthoDB" id="10525129at2759"/>
<comment type="caution">
    <text evidence="2">The sequence shown here is derived from an EMBL/GenBank/DDBJ whole genome shotgun (WGS) entry which is preliminary data.</text>
</comment>
<feature type="compositionally biased region" description="Polar residues" evidence="1">
    <location>
        <begin position="27"/>
        <end position="59"/>
    </location>
</feature>
<feature type="region of interest" description="Disordered" evidence="1">
    <location>
        <begin position="541"/>
        <end position="563"/>
    </location>
</feature>
<dbReference type="EMBL" id="JANBPK010001039">
    <property type="protein sequence ID" value="KAJ2927033.1"/>
    <property type="molecule type" value="Genomic_DNA"/>
</dbReference>
<dbReference type="Proteomes" id="UP001140091">
    <property type="component" value="Unassembled WGS sequence"/>
</dbReference>
<name>A0A9W8JA74_9AGAR</name>
<feature type="region of interest" description="Disordered" evidence="1">
    <location>
        <begin position="578"/>
        <end position="628"/>
    </location>
</feature>
<reference evidence="2" key="1">
    <citation type="submission" date="2022-06" db="EMBL/GenBank/DDBJ databases">
        <title>Genome Sequence of Candolleomyces eurysporus.</title>
        <authorList>
            <person name="Buettner E."/>
        </authorList>
    </citation>
    <scope>NUCLEOTIDE SEQUENCE</scope>
    <source>
        <strain evidence="2">VTCC 930004</strain>
    </source>
</reference>
<evidence type="ECO:0000313" key="2">
    <source>
        <dbReference type="EMBL" id="KAJ2927033.1"/>
    </source>
</evidence>
<proteinExistence type="predicted"/>
<evidence type="ECO:0000313" key="3">
    <source>
        <dbReference type="Proteomes" id="UP001140091"/>
    </source>
</evidence>
<protein>
    <submittedName>
        <fullName evidence="2">Uncharacterized protein</fullName>
    </submittedName>
</protein>
<feature type="region of interest" description="Disordered" evidence="1">
    <location>
        <begin position="25"/>
        <end position="143"/>
    </location>
</feature>
<organism evidence="2 3">
    <name type="scientific">Candolleomyces eurysporus</name>
    <dbReference type="NCBI Taxonomy" id="2828524"/>
    <lineage>
        <taxon>Eukaryota</taxon>
        <taxon>Fungi</taxon>
        <taxon>Dikarya</taxon>
        <taxon>Basidiomycota</taxon>
        <taxon>Agaricomycotina</taxon>
        <taxon>Agaricomycetes</taxon>
        <taxon>Agaricomycetidae</taxon>
        <taxon>Agaricales</taxon>
        <taxon>Agaricineae</taxon>
        <taxon>Psathyrellaceae</taxon>
        <taxon>Candolleomyces</taxon>
    </lineage>
</organism>
<sequence length="1063" mass="117933">MSTVHHNEQLREAHHFSMGDLMINIGAPQQPSTINNFGSNQRSQGAPKSAPPNMSQSGVGSYFGGSAYPTPPASYPSSEGAPKRPAAPRVGQGNRSHHPRVDRSFMPPNPDVRANRTGQPSRPAVRPIQGLPTPNPSLRSSANVDLEEEDIYEEAKEVIVSDAPHPTTSPSGPAPRMRDTVFLADGAKAALENAMPVIQRFFSKAGLKNDEWIAQVGFDEEELFERNCYEEVIVFTILNPAVAVKSIDRRKLKSHFARFPVVIRSHSGEDRSHERETHLLANMAQHTASVSKDLPKIPDYAKIAFTAETGFSGLVDPKARLTVEASLAHKAARDHDGAHRSVEFSKLDFRMSGQRNPFFLKFAHVSVANGEKDVTVKKPAEVPRLADSFKETIANKTTESRTQSLSINASASPSATGQVSRTKGSETSKSSEQTHNHHWIDWEYLVHGVKVKYQNAKTEALKSQSLVENDNLPNFSLPISSSSTTETEPEDDIIKIRLTSFWTYRVDKDDVLEPEQFGALKRVWQRVALWRFKESNPKPAPGFTNFVHCDDSPNDARQTARSSGLDQANFAVLNQHLKATSARKRRSRSPVGIQIPTPAPSSLSPDRSTISGSESELEGEEDSPRGRRWTREVDHTADAQHSLASQPAPESIAPLPQLRHVIIAAEGAKTDLESMLDRIEKILKDGGIKRDQWIAQVGFDQEALSLYDRNFEYQEAIVITILDSSVKVKAIKMDELQQCLSSYTISRERRRGGNFENAAMDKLADNTGSRNLLVLPATRPDDAYIEVKTFDKLSQNHTEGEVATHFAFDIKKTENGSSIEFHNLSFTGPQLPNRPFYIQYGHVRVSGDGTGIHRAIQYPENQPGHGDDFKVIKAHKTLSGIVKKAAAKILGKSGPEVTVEYATTQGREDQEGEEWTKKVNSVHHEEVPGGWKLKFDTSALRRTTFRPPRKSGDSTNRGMVADFSLGRLAGPTQEERVTIKFASLWALHTDNNQVRRTANPLKRIRKDKLRKGKGKDMVDVESLPMFTNFVHLVEIVFPSNFSGIIADNESHSPGFIDFTLPTP</sequence>
<evidence type="ECO:0000256" key="1">
    <source>
        <dbReference type="SAM" id="MobiDB-lite"/>
    </source>
</evidence>
<feature type="region of interest" description="Disordered" evidence="1">
    <location>
        <begin position="393"/>
        <end position="434"/>
    </location>
</feature>
<gene>
    <name evidence="2" type="ORF">H1R20_g10062</name>
</gene>